<evidence type="ECO:0000313" key="1">
    <source>
        <dbReference type="EMBL" id="PYI22349.1"/>
    </source>
</evidence>
<dbReference type="AlphaFoldDB" id="A0A2V5HD96"/>
<sequence length="169" mass="18681">MNRVFCISCDKVGKGIRKIMFSSLHVTDRSLDLLPESKTALYIRPIRCEQLNTSHGGADHFSHTTSSIKKRSNKLIFKAQCIRTICSSSFLQLGWPAPVPGSTSLGSQISLQVPLHRTHRMDVSRVFSRVGLSGKTNFPLPPSFFTLTFASLQSSSTLGSWVVVGIRRS</sequence>
<organism evidence="1 2">
    <name type="scientific">Aspergillus violaceofuscus (strain CBS 115571)</name>
    <dbReference type="NCBI Taxonomy" id="1450538"/>
    <lineage>
        <taxon>Eukaryota</taxon>
        <taxon>Fungi</taxon>
        <taxon>Dikarya</taxon>
        <taxon>Ascomycota</taxon>
        <taxon>Pezizomycotina</taxon>
        <taxon>Eurotiomycetes</taxon>
        <taxon>Eurotiomycetidae</taxon>
        <taxon>Eurotiales</taxon>
        <taxon>Aspergillaceae</taxon>
        <taxon>Aspergillus</taxon>
    </lineage>
</organism>
<evidence type="ECO:0000313" key="2">
    <source>
        <dbReference type="Proteomes" id="UP000249829"/>
    </source>
</evidence>
<proteinExistence type="predicted"/>
<dbReference type="EMBL" id="KZ825111">
    <property type="protein sequence ID" value="PYI22349.1"/>
    <property type="molecule type" value="Genomic_DNA"/>
</dbReference>
<gene>
    <name evidence="1" type="ORF">BO99DRAFT_20286</name>
</gene>
<name>A0A2V5HD96_ASPV1</name>
<keyword evidence="2" id="KW-1185">Reference proteome</keyword>
<reference evidence="1 2" key="1">
    <citation type="submission" date="2018-02" db="EMBL/GenBank/DDBJ databases">
        <title>The genomes of Aspergillus section Nigri reveals drivers in fungal speciation.</title>
        <authorList>
            <consortium name="DOE Joint Genome Institute"/>
            <person name="Vesth T.C."/>
            <person name="Nybo J."/>
            <person name="Theobald S."/>
            <person name="Brandl J."/>
            <person name="Frisvad J.C."/>
            <person name="Nielsen K.F."/>
            <person name="Lyhne E.K."/>
            <person name="Kogle M.E."/>
            <person name="Kuo A."/>
            <person name="Riley R."/>
            <person name="Clum A."/>
            <person name="Nolan M."/>
            <person name="Lipzen A."/>
            <person name="Salamov A."/>
            <person name="Henrissat B."/>
            <person name="Wiebenga A."/>
            <person name="De vries R.P."/>
            <person name="Grigoriev I.V."/>
            <person name="Mortensen U.H."/>
            <person name="Andersen M.R."/>
            <person name="Baker S.E."/>
        </authorList>
    </citation>
    <scope>NUCLEOTIDE SEQUENCE [LARGE SCALE GENOMIC DNA]</scope>
    <source>
        <strain evidence="1 2">CBS 115571</strain>
    </source>
</reference>
<dbReference type="Proteomes" id="UP000249829">
    <property type="component" value="Unassembled WGS sequence"/>
</dbReference>
<protein>
    <submittedName>
        <fullName evidence="1">Uncharacterized protein</fullName>
    </submittedName>
</protein>
<accession>A0A2V5HD96</accession>